<keyword evidence="1" id="KW-0732">Signal</keyword>
<organism evidence="2 3">
    <name type="scientific">Marvinbryantia formatexigens DSM 14469</name>
    <dbReference type="NCBI Taxonomy" id="478749"/>
    <lineage>
        <taxon>Bacteria</taxon>
        <taxon>Bacillati</taxon>
        <taxon>Bacillota</taxon>
        <taxon>Clostridia</taxon>
        <taxon>Lachnospirales</taxon>
        <taxon>Lachnospiraceae</taxon>
        <taxon>Marvinbryantia</taxon>
    </lineage>
</organism>
<proteinExistence type="predicted"/>
<dbReference type="AlphaFoldDB" id="C6LB42"/>
<dbReference type="RefSeq" id="WP_006860634.1">
    <property type="nucleotide sequence ID" value="NZ_ACCL02000003.1"/>
</dbReference>
<dbReference type="EMBL" id="ACCL02000003">
    <property type="protein sequence ID" value="EET62173.1"/>
    <property type="molecule type" value="Genomic_DNA"/>
</dbReference>
<evidence type="ECO:0000313" key="3">
    <source>
        <dbReference type="Proteomes" id="UP000005561"/>
    </source>
</evidence>
<reference evidence="2" key="1">
    <citation type="submission" date="2009-07" db="EMBL/GenBank/DDBJ databases">
        <authorList>
            <person name="Weinstock G."/>
            <person name="Sodergren E."/>
            <person name="Clifton S."/>
            <person name="Fulton L."/>
            <person name="Fulton B."/>
            <person name="Courtney L."/>
            <person name="Fronick C."/>
            <person name="Harrison M."/>
            <person name="Strong C."/>
            <person name="Farmer C."/>
            <person name="Delahaunty K."/>
            <person name="Markovic C."/>
            <person name="Hall O."/>
            <person name="Minx P."/>
            <person name="Tomlinson C."/>
            <person name="Mitreva M."/>
            <person name="Nelson J."/>
            <person name="Hou S."/>
            <person name="Wollam A."/>
            <person name="Pepin K.H."/>
            <person name="Johnson M."/>
            <person name="Bhonagiri V."/>
            <person name="Nash W.E."/>
            <person name="Warren W."/>
            <person name="Chinwalla A."/>
            <person name="Mardis E.R."/>
            <person name="Wilson R.K."/>
        </authorList>
    </citation>
    <scope>NUCLEOTIDE SEQUENCE [LARGE SCALE GENOMIC DNA]</scope>
    <source>
        <strain evidence="2">DSM 14469</strain>
    </source>
</reference>
<feature type="signal peptide" evidence="1">
    <location>
        <begin position="1"/>
        <end position="27"/>
    </location>
</feature>
<dbReference type="PROSITE" id="PS51257">
    <property type="entry name" value="PROKAR_LIPOPROTEIN"/>
    <property type="match status" value="1"/>
</dbReference>
<evidence type="ECO:0000256" key="1">
    <source>
        <dbReference type="SAM" id="SignalP"/>
    </source>
</evidence>
<name>C6LB42_9FIRM</name>
<comment type="caution">
    <text evidence="2">The sequence shown here is derived from an EMBL/GenBank/DDBJ whole genome shotgun (WGS) entry which is preliminary data.</text>
</comment>
<dbReference type="Proteomes" id="UP000005561">
    <property type="component" value="Unassembled WGS sequence"/>
</dbReference>
<sequence length="74" mass="8729">MPIKNLKNKWRRALAVLAVTISCSVFFPQMLFGDCIRAVVPEKQENCLTEEDYVSLFEIEKSNYKIKWKFLQND</sequence>
<protein>
    <submittedName>
        <fullName evidence="2">Uncharacterized protein</fullName>
    </submittedName>
</protein>
<dbReference type="STRING" id="168384.SAMN05660368_01314"/>
<keyword evidence="3" id="KW-1185">Reference proteome</keyword>
<feature type="chain" id="PRO_5039448280" evidence="1">
    <location>
        <begin position="28"/>
        <end position="74"/>
    </location>
</feature>
<dbReference type="OrthoDB" id="9793324at2"/>
<gene>
    <name evidence="2" type="ORF">BRYFOR_05837</name>
</gene>
<evidence type="ECO:0000313" key="2">
    <source>
        <dbReference type="EMBL" id="EET62173.1"/>
    </source>
</evidence>
<accession>C6LB42</accession>